<organism evidence="3">
    <name type="scientific">Nocardia globerula</name>
    <dbReference type="NCBI Taxonomy" id="1818"/>
    <lineage>
        <taxon>Bacteria</taxon>
        <taxon>Bacillati</taxon>
        <taxon>Actinomycetota</taxon>
        <taxon>Actinomycetes</taxon>
        <taxon>Mycobacteriales</taxon>
        <taxon>Nocardiaceae</taxon>
        <taxon>Nocardia</taxon>
    </lineage>
</organism>
<dbReference type="Pfam" id="PF01520">
    <property type="entry name" value="Amidase_3"/>
    <property type="match status" value="1"/>
</dbReference>
<feature type="domain" description="MurNAc-LAA" evidence="2">
    <location>
        <begin position="122"/>
        <end position="243"/>
    </location>
</feature>
<dbReference type="GO" id="GO:0009253">
    <property type="term" value="P:peptidoglycan catabolic process"/>
    <property type="evidence" value="ECO:0007669"/>
    <property type="project" value="InterPro"/>
</dbReference>
<dbReference type="PANTHER" id="PTHR30404">
    <property type="entry name" value="N-ACETYLMURAMOYL-L-ALANINE AMIDASE"/>
    <property type="match status" value="1"/>
</dbReference>
<dbReference type="GO" id="GO:0030288">
    <property type="term" value="C:outer membrane-bounded periplasmic space"/>
    <property type="evidence" value="ECO:0007669"/>
    <property type="project" value="TreeGrafter"/>
</dbReference>
<evidence type="ECO:0000256" key="1">
    <source>
        <dbReference type="ARBA" id="ARBA00022801"/>
    </source>
</evidence>
<dbReference type="InterPro" id="IPR002508">
    <property type="entry name" value="MurNAc-LAA_cat"/>
</dbReference>
<protein>
    <submittedName>
        <fullName evidence="3">N-acetylmuramoyl-L-alanine amidase</fullName>
    </submittedName>
</protein>
<dbReference type="AlphaFoldDB" id="A0A652YQJ0"/>
<evidence type="ECO:0000259" key="2">
    <source>
        <dbReference type="SMART" id="SM00646"/>
    </source>
</evidence>
<dbReference type="InterPro" id="IPR050695">
    <property type="entry name" value="N-acetylmuramoyl_amidase_3"/>
</dbReference>
<dbReference type="PANTHER" id="PTHR30404:SF0">
    <property type="entry name" value="N-ACETYLMURAMOYL-L-ALANINE AMIDASE AMIC"/>
    <property type="match status" value="1"/>
</dbReference>
<dbReference type="NCBIfam" id="NF038140">
    <property type="entry name" value="amidase_Rv3717"/>
    <property type="match status" value="1"/>
</dbReference>
<dbReference type="CDD" id="cd02696">
    <property type="entry name" value="MurNAc-LAA"/>
    <property type="match status" value="1"/>
</dbReference>
<dbReference type="EMBL" id="VNIQ01000004">
    <property type="protein sequence ID" value="TYQ04088.1"/>
    <property type="molecule type" value="Genomic_DNA"/>
</dbReference>
<dbReference type="SUPFAM" id="SSF53187">
    <property type="entry name" value="Zn-dependent exopeptidases"/>
    <property type="match status" value="1"/>
</dbReference>
<gene>
    <name evidence="3" type="ORF">FNL38_104464</name>
</gene>
<sequence length="249" mass="25054">MALAATLITAGCTIPTGTAESAAAVTPAAAPATEPLIGKVVFLDPGHNGANDDTVNTQVPTGRGGTKNCQTTGTNTDAGFAEHTFNWEVTSLVKSELEAEGATVLLSRPDDTSVGSCVDARAEAANASGADIVVSIHADGADASAEGFHVCYSAPPLNPVQAGPSVTLAETMRDSLIGAGLTPSTYIGENGLSPRADLTGLNLAQRPSILVELGNMRNAAEAARMSSPAGQAEYASAISDGVQAFLTSQ</sequence>
<dbReference type="SMART" id="SM00646">
    <property type="entry name" value="Ami_3"/>
    <property type="match status" value="1"/>
</dbReference>
<reference evidence="3" key="1">
    <citation type="submission" date="2019-07" db="EMBL/GenBank/DDBJ databases">
        <title>Genomic Encyclopedia of Type Strains, Phase IV (KMG-IV): sequencing the most valuable type-strain genomes for metagenomic binning, comparative biology and taxonomic classification.</title>
        <authorList>
            <person name="Goeker M."/>
        </authorList>
    </citation>
    <scope>NUCLEOTIDE SEQUENCE</scope>
    <source>
        <strain evidence="3">DSM 44596</strain>
    </source>
</reference>
<evidence type="ECO:0000313" key="3">
    <source>
        <dbReference type="EMBL" id="TYQ04088.1"/>
    </source>
</evidence>
<name>A0A652YQJ0_NOCGL</name>
<proteinExistence type="predicted"/>
<comment type="caution">
    <text evidence="3">The sequence shown here is derived from an EMBL/GenBank/DDBJ whole genome shotgun (WGS) entry which is preliminary data.</text>
</comment>
<keyword evidence="1" id="KW-0378">Hydrolase</keyword>
<dbReference type="GO" id="GO:0008745">
    <property type="term" value="F:N-acetylmuramoyl-L-alanine amidase activity"/>
    <property type="evidence" value="ECO:0007669"/>
    <property type="project" value="InterPro"/>
</dbReference>
<dbReference type="Gene3D" id="3.40.630.40">
    <property type="entry name" value="Zn-dependent exopeptidases"/>
    <property type="match status" value="1"/>
</dbReference>
<accession>A0A652YQJ0</accession>